<protein>
    <submittedName>
        <fullName evidence="1">Uncharacterized protein</fullName>
    </submittedName>
</protein>
<reference evidence="1" key="1">
    <citation type="journal article" date="2023" name="Science">
        <title>Genome structures resolve the early diversification of teleost fishes.</title>
        <authorList>
            <person name="Parey E."/>
            <person name="Louis A."/>
            <person name="Montfort J."/>
            <person name="Bouchez O."/>
            <person name="Roques C."/>
            <person name="Iampietro C."/>
            <person name="Lluch J."/>
            <person name="Castinel A."/>
            <person name="Donnadieu C."/>
            <person name="Desvignes T."/>
            <person name="Floi Bucao C."/>
            <person name="Jouanno E."/>
            <person name="Wen M."/>
            <person name="Mejri S."/>
            <person name="Dirks R."/>
            <person name="Jansen H."/>
            <person name="Henkel C."/>
            <person name="Chen W.J."/>
            <person name="Zahm M."/>
            <person name="Cabau C."/>
            <person name="Klopp C."/>
            <person name="Thompson A.W."/>
            <person name="Robinson-Rechavi M."/>
            <person name="Braasch I."/>
            <person name="Lecointre G."/>
            <person name="Bobe J."/>
            <person name="Postlethwait J.H."/>
            <person name="Berthelot C."/>
            <person name="Roest Crollius H."/>
            <person name="Guiguen Y."/>
        </authorList>
    </citation>
    <scope>NUCLEOTIDE SEQUENCE</scope>
    <source>
        <strain evidence="1">WJC10195</strain>
    </source>
</reference>
<evidence type="ECO:0000313" key="2">
    <source>
        <dbReference type="Proteomes" id="UP001152622"/>
    </source>
</evidence>
<keyword evidence="2" id="KW-1185">Reference proteome</keyword>
<name>A0A9Q1EH93_SYNKA</name>
<gene>
    <name evidence="1" type="ORF">SKAU_G00355490</name>
</gene>
<proteinExistence type="predicted"/>
<sequence length="165" mass="16298">MLSREGGAAGCIAVEAGGDGCIAVEAGGDGCIAVEAGGDGCIAVEAGGDGCIAVEAGGDGCIALEAGDVASSRRRAIDGATGWQRFWGNGMLRRGENGASVVCRGSRGSGVQGFRGGSAALRLGLPQVQRVGTDSLAGGVNENARNGVPLLLSVFKSQKPLFTVF</sequence>
<organism evidence="1 2">
    <name type="scientific">Synaphobranchus kaupii</name>
    <name type="common">Kaup's arrowtooth eel</name>
    <dbReference type="NCBI Taxonomy" id="118154"/>
    <lineage>
        <taxon>Eukaryota</taxon>
        <taxon>Metazoa</taxon>
        <taxon>Chordata</taxon>
        <taxon>Craniata</taxon>
        <taxon>Vertebrata</taxon>
        <taxon>Euteleostomi</taxon>
        <taxon>Actinopterygii</taxon>
        <taxon>Neopterygii</taxon>
        <taxon>Teleostei</taxon>
        <taxon>Anguilliformes</taxon>
        <taxon>Synaphobranchidae</taxon>
        <taxon>Synaphobranchus</taxon>
    </lineage>
</organism>
<evidence type="ECO:0000313" key="1">
    <source>
        <dbReference type="EMBL" id="KAJ8338763.1"/>
    </source>
</evidence>
<accession>A0A9Q1EH93</accession>
<dbReference type="AlphaFoldDB" id="A0A9Q1EH93"/>
<dbReference type="EMBL" id="JAINUF010000017">
    <property type="protein sequence ID" value="KAJ8338763.1"/>
    <property type="molecule type" value="Genomic_DNA"/>
</dbReference>
<comment type="caution">
    <text evidence="1">The sequence shown here is derived from an EMBL/GenBank/DDBJ whole genome shotgun (WGS) entry which is preliminary data.</text>
</comment>
<dbReference type="Proteomes" id="UP001152622">
    <property type="component" value="Chromosome 17"/>
</dbReference>